<feature type="transmembrane region" description="Helical" evidence="5">
    <location>
        <begin position="7"/>
        <end position="25"/>
    </location>
</feature>
<comment type="caution">
    <text evidence="6">The sequence shown here is derived from an EMBL/GenBank/DDBJ whole genome shotgun (WGS) entry which is preliminary data.</text>
</comment>
<name>A0A1F8EW48_9BACT</name>
<evidence type="ECO:0000256" key="4">
    <source>
        <dbReference type="ARBA" id="ARBA00023136"/>
    </source>
</evidence>
<evidence type="ECO:0000313" key="6">
    <source>
        <dbReference type="EMBL" id="OGN05097.1"/>
    </source>
</evidence>
<dbReference type="Pfam" id="PF07681">
    <property type="entry name" value="DoxX"/>
    <property type="match status" value="1"/>
</dbReference>
<organism evidence="6 7">
    <name type="scientific">Candidatus Yanofskybacteria bacterium RIFCSPHIGHO2_01_FULL_44_17</name>
    <dbReference type="NCBI Taxonomy" id="1802668"/>
    <lineage>
        <taxon>Bacteria</taxon>
        <taxon>Candidatus Yanofskyibacteriota</taxon>
    </lineage>
</organism>
<keyword evidence="3 5" id="KW-1133">Transmembrane helix</keyword>
<dbReference type="EMBL" id="MGJI01000013">
    <property type="protein sequence ID" value="OGN05097.1"/>
    <property type="molecule type" value="Genomic_DNA"/>
</dbReference>
<feature type="transmembrane region" description="Helical" evidence="5">
    <location>
        <begin position="64"/>
        <end position="97"/>
    </location>
</feature>
<evidence type="ECO:0000256" key="2">
    <source>
        <dbReference type="ARBA" id="ARBA00022692"/>
    </source>
</evidence>
<protein>
    <recommendedName>
        <fullName evidence="8">DoxX subfamily</fullName>
    </recommendedName>
</protein>
<evidence type="ECO:0000256" key="5">
    <source>
        <dbReference type="SAM" id="Phobius"/>
    </source>
</evidence>
<evidence type="ECO:0000256" key="1">
    <source>
        <dbReference type="ARBA" id="ARBA00004141"/>
    </source>
</evidence>
<dbReference type="GO" id="GO:0016020">
    <property type="term" value="C:membrane"/>
    <property type="evidence" value="ECO:0007669"/>
    <property type="project" value="UniProtKB-SubCell"/>
</dbReference>
<sequence>MNKFERASLFLLRISVGWLMFYAGISKILDPSWSATGYLANASTFGGFYSWFLQPDVLPVTNWLNGWGLTILGGSLILGIFVRLTSIYGAGLMMLYYFPVLQFPRIPPHSYVVDEHIVYALVLLFFIAARPGRFFGLEVWCSKLPICVKFPRLRAWLG</sequence>
<dbReference type="InterPro" id="IPR032808">
    <property type="entry name" value="DoxX"/>
</dbReference>
<reference evidence="6 7" key="1">
    <citation type="journal article" date="2016" name="Nat. Commun.">
        <title>Thousands of microbial genomes shed light on interconnected biogeochemical processes in an aquifer system.</title>
        <authorList>
            <person name="Anantharaman K."/>
            <person name="Brown C.T."/>
            <person name="Hug L.A."/>
            <person name="Sharon I."/>
            <person name="Castelle C.J."/>
            <person name="Probst A.J."/>
            <person name="Thomas B.C."/>
            <person name="Singh A."/>
            <person name="Wilkins M.J."/>
            <person name="Karaoz U."/>
            <person name="Brodie E.L."/>
            <person name="Williams K.H."/>
            <person name="Hubbard S.S."/>
            <person name="Banfield J.F."/>
        </authorList>
    </citation>
    <scope>NUCLEOTIDE SEQUENCE [LARGE SCALE GENOMIC DNA]</scope>
</reference>
<feature type="transmembrane region" description="Helical" evidence="5">
    <location>
        <begin position="117"/>
        <end position="136"/>
    </location>
</feature>
<dbReference type="AlphaFoldDB" id="A0A1F8EW48"/>
<accession>A0A1F8EW48</accession>
<evidence type="ECO:0008006" key="8">
    <source>
        <dbReference type="Google" id="ProtNLM"/>
    </source>
</evidence>
<proteinExistence type="predicted"/>
<keyword evidence="2 5" id="KW-0812">Transmembrane</keyword>
<dbReference type="STRING" id="1802668.A2831_00250"/>
<evidence type="ECO:0000256" key="3">
    <source>
        <dbReference type="ARBA" id="ARBA00022989"/>
    </source>
</evidence>
<dbReference type="Proteomes" id="UP000177507">
    <property type="component" value="Unassembled WGS sequence"/>
</dbReference>
<comment type="subcellular location">
    <subcellularLocation>
        <location evidence="1">Membrane</location>
        <topology evidence="1">Multi-pass membrane protein</topology>
    </subcellularLocation>
</comment>
<keyword evidence="4 5" id="KW-0472">Membrane</keyword>
<gene>
    <name evidence="6" type="ORF">A2831_00250</name>
</gene>
<evidence type="ECO:0000313" key="7">
    <source>
        <dbReference type="Proteomes" id="UP000177507"/>
    </source>
</evidence>